<gene>
    <name evidence="2" type="ORF">LX73_1209</name>
</gene>
<proteinExistence type="predicted"/>
<organism evidence="2 3">
    <name type="scientific">Fodinibius salinus</name>
    <dbReference type="NCBI Taxonomy" id="860790"/>
    <lineage>
        <taxon>Bacteria</taxon>
        <taxon>Pseudomonadati</taxon>
        <taxon>Balneolota</taxon>
        <taxon>Balneolia</taxon>
        <taxon>Balneolales</taxon>
        <taxon>Balneolaceae</taxon>
        <taxon>Fodinibius</taxon>
    </lineage>
</organism>
<dbReference type="AlphaFoldDB" id="A0A5D3YIW4"/>
<evidence type="ECO:0000256" key="1">
    <source>
        <dbReference type="SAM" id="Phobius"/>
    </source>
</evidence>
<evidence type="ECO:0000313" key="2">
    <source>
        <dbReference type="EMBL" id="TYP93505.1"/>
    </source>
</evidence>
<feature type="transmembrane region" description="Helical" evidence="1">
    <location>
        <begin position="6"/>
        <end position="24"/>
    </location>
</feature>
<sequence>MLTFYLIMFVLPVSVILLAVFLSYRIKRADDG</sequence>
<accession>A0A5D3YIW4</accession>
<keyword evidence="1" id="KW-1133">Transmembrane helix</keyword>
<dbReference type="EMBL" id="VNHY01000002">
    <property type="protein sequence ID" value="TYP93505.1"/>
    <property type="molecule type" value="Genomic_DNA"/>
</dbReference>
<keyword evidence="1" id="KW-0812">Transmembrane</keyword>
<keyword evidence="3" id="KW-1185">Reference proteome</keyword>
<name>A0A5D3YIW4_9BACT</name>
<evidence type="ECO:0000313" key="3">
    <source>
        <dbReference type="Proteomes" id="UP000324595"/>
    </source>
</evidence>
<comment type="caution">
    <text evidence="2">The sequence shown here is derived from an EMBL/GenBank/DDBJ whole genome shotgun (WGS) entry which is preliminary data.</text>
</comment>
<keyword evidence="1" id="KW-0472">Membrane</keyword>
<protein>
    <submittedName>
        <fullName evidence="2">Uncharacterized protein</fullName>
    </submittedName>
</protein>
<dbReference type="Proteomes" id="UP000324595">
    <property type="component" value="Unassembled WGS sequence"/>
</dbReference>
<reference evidence="2 3" key="1">
    <citation type="submission" date="2019-07" db="EMBL/GenBank/DDBJ databases">
        <title>Genomic Encyclopedia of Archaeal and Bacterial Type Strains, Phase II (KMG-II): from individual species to whole genera.</title>
        <authorList>
            <person name="Goeker M."/>
        </authorList>
    </citation>
    <scope>NUCLEOTIDE SEQUENCE [LARGE SCALE GENOMIC DNA]</scope>
    <source>
        <strain evidence="2 3">DSM 21935</strain>
    </source>
</reference>